<evidence type="ECO:0000256" key="1">
    <source>
        <dbReference type="SAM" id="Coils"/>
    </source>
</evidence>
<accession>A0AA36HP99</accession>
<reference evidence="2" key="1">
    <citation type="submission" date="2023-08" db="EMBL/GenBank/DDBJ databases">
        <authorList>
            <person name="Chen Y."/>
            <person name="Shah S."/>
            <person name="Dougan E. K."/>
            <person name="Thang M."/>
            <person name="Chan C."/>
        </authorList>
    </citation>
    <scope>NUCLEOTIDE SEQUENCE</scope>
</reference>
<feature type="coiled-coil region" evidence="1">
    <location>
        <begin position="1"/>
        <end position="67"/>
    </location>
</feature>
<keyword evidence="1" id="KW-0175">Coiled coil</keyword>
<evidence type="ECO:0000313" key="2">
    <source>
        <dbReference type="EMBL" id="CAJ1372009.1"/>
    </source>
</evidence>
<dbReference type="EMBL" id="CAUJNA010000110">
    <property type="protein sequence ID" value="CAJ1372009.1"/>
    <property type="molecule type" value="Genomic_DNA"/>
</dbReference>
<name>A0AA36HP99_9DINO</name>
<proteinExistence type="predicted"/>
<evidence type="ECO:0000313" key="3">
    <source>
        <dbReference type="Proteomes" id="UP001178507"/>
    </source>
</evidence>
<protein>
    <submittedName>
        <fullName evidence="2">Uncharacterized protein</fullName>
    </submittedName>
</protein>
<organism evidence="2 3">
    <name type="scientific">Effrenium voratum</name>
    <dbReference type="NCBI Taxonomy" id="2562239"/>
    <lineage>
        <taxon>Eukaryota</taxon>
        <taxon>Sar</taxon>
        <taxon>Alveolata</taxon>
        <taxon>Dinophyceae</taxon>
        <taxon>Suessiales</taxon>
        <taxon>Symbiodiniaceae</taxon>
        <taxon>Effrenium</taxon>
    </lineage>
</organism>
<gene>
    <name evidence="2" type="ORF">EVOR1521_LOCUS2168</name>
</gene>
<comment type="caution">
    <text evidence="2">The sequence shown here is derived from an EMBL/GenBank/DDBJ whole genome shotgun (WGS) entry which is preliminary data.</text>
</comment>
<feature type="coiled-coil region" evidence="1">
    <location>
        <begin position="120"/>
        <end position="182"/>
    </location>
</feature>
<sequence length="346" mass="39040">MKQGKKDLQQLQGEMKEKEGHCLQLTQERDSCRAEANQCREDQVKQLALCSAQAKDLQKRRDEIEEMTSEGSERAAWVCRQEQELQSCRGEIERLTSEGLESAAVVLQKEQEVETLCGELAEKEAATVRLQEELDSCRSQADQLRASESQHLILCSERAKELRSCRGEIEQLKSKAAEASVAVSMAWNALCQERDQFRLEADQLLATEAMRFVLISQRTEELLRQRKETEQLRADQAQSGSFCARLAEEKQSCNRGETKGLSVLALDLRSVHFCGVTGGDWQAVKTLRTLFVVYAVLRFHITSNVPDADGDSYQQVFPVWTIAVTKNQRQLAAATSDNRINLWPAA</sequence>
<dbReference type="AlphaFoldDB" id="A0AA36HP99"/>
<keyword evidence="3" id="KW-1185">Reference proteome</keyword>
<dbReference type="Proteomes" id="UP001178507">
    <property type="component" value="Unassembled WGS sequence"/>
</dbReference>